<dbReference type="OrthoDB" id="1450704at2"/>
<dbReference type="CDD" id="cd04301">
    <property type="entry name" value="NAT_SF"/>
    <property type="match status" value="1"/>
</dbReference>
<evidence type="ECO:0000313" key="5">
    <source>
        <dbReference type="Proteomes" id="UP000215244"/>
    </source>
</evidence>
<keyword evidence="1 4" id="KW-0808">Transferase</keyword>
<dbReference type="Gene3D" id="3.40.630.30">
    <property type="match status" value="1"/>
</dbReference>
<evidence type="ECO:0000256" key="2">
    <source>
        <dbReference type="ARBA" id="ARBA00023315"/>
    </source>
</evidence>
<dbReference type="SUPFAM" id="SSF55729">
    <property type="entry name" value="Acyl-CoA N-acyltransferases (Nat)"/>
    <property type="match status" value="1"/>
</dbReference>
<dbReference type="Pfam" id="PF00583">
    <property type="entry name" value="Acetyltransf_1"/>
    <property type="match status" value="1"/>
</dbReference>
<reference evidence="4 5" key="1">
    <citation type="submission" date="2017-08" db="EMBL/GenBank/DDBJ databases">
        <title>The complete genome sequence of Maribacter sp. B1, isolated from deep-sea sediment.</title>
        <authorList>
            <person name="Wu Y.-H."/>
            <person name="Cheng H."/>
            <person name="Xu X.-W."/>
        </authorList>
    </citation>
    <scope>NUCLEOTIDE SEQUENCE [LARGE SCALE GENOMIC DNA]</scope>
    <source>
        <strain evidence="4 5">B1</strain>
    </source>
</reference>
<evidence type="ECO:0000259" key="3">
    <source>
        <dbReference type="PROSITE" id="PS51186"/>
    </source>
</evidence>
<evidence type="ECO:0000313" key="4">
    <source>
        <dbReference type="EMBL" id="ASV32708.1"/>
    </source>
</evidence>
<sequence>MENGVTIREADIHDLQTLLKFEQEVILAERPFDPTIRQGEISYYDLRELITSKDAQVFVACIGKRLVASGYAVIKEARHYLDHTHYGYLGFMYTVPEYRGQGINAKIIEELKTWVWSKNLKEIRLTVYDDNEPALKAYEKVGFKRHIIEMRFTPDA</sequence>
<name>A0A223VCG8_9FLAO</name>
<feature type="domain" description="N-acetyltransferase" evidence="3">
    <location>
        <begin position="5"/>
        <end position="156"/>
    </location>
</feature>
<keyword evidence="2" id="KW-0012">Acyltransferase</keyword>
<proteinExistence type="predicted"/>
<dbReference type="GO" id="GO:0016747">
    <property type="term" value="F:acyltransferase activity, transferring groups other than amino-acyl groups"/>
    <property type="evidence" value="ECO:0007669"/>
    <property type="project" value="InterPro"/>
</dbReference>
<dbReference type="KEGG" id="marb:CJ263_13920"/>
<evidence type="ECO:0000256" key="1">
    <source>
        <dbReference type="ARBA" id="ARBA00022679"/>
    </source>
</evidence>
<keyword evidence="5" id="KW-1185">Reference proteome</keyword>
<gene>
    <name evidence="4" type="ORF">CJ263_13920</name>
</gene>
<dbReference type="EMBL" id="CP022957">
    <property type="protein sequence ID" value="ASV32708.1"/>
    <property type="molecule type" value="Genomic_DNA"/>
</dbReference>
<dbReference type="PROSITE" id="PS51186">
    <property type="entry name" value="GNAT"/>
    <property type="match status" value="1"/>
</dbReference>
<accession>A0A223VCG8</accession>
<dbReference type="PANTHER" id="PTHR43072:SF23">
    <property type="entry name" value="UPF0039 PROTEIN C11D3.02C"/>
    <property type="match status" value="1"/>
</dbReference>
<protein>
    <submittedName>
        <fullName evidence="4">GNAT family N-acetyltransferase</fullName>
    </submittedName>
</protein>
<dbReference type="Proteomes" id="UP000215244">
    <property type="component" value="Chromosome"/>
</dbReference>
<dbReference type="InterPro" id="IPR016181">
    <property type="entry name" value="Acyl_CoA_acyltransferase"/>
</dbReference>
<dbReference type="InterPro" id="IPR000182">
    <property type="entry name" value="GNAT_dom"/>
</dbReference>
<dbReference type="AlphaFoldDB" id="A0A223VCG8"/>
<organism evidence="4 5">
    <name type="scientific">Maribacter cobaltidurans</name>
    <dbReference type="NCBI Taxonomy" id="1178778"/>
    <lineage>
        <taxon>Bacteria</taxon>
        <taxon>Pseudomonadati</taxon>
        <taxon>Bacteroidota</taxon>
        <taxon>Flavobacteriia</taxon>
        <taxon>Flavobacteriales</taxon>
        <taxon>Flavobacteriaceae</taxon>
        <taxon>Maribacter</taxon>
    </lineage>
</organism>
<dbReference type="PANTHER" id="PTHR43072">
    <property type="entry name" value="N-ACETYLTRANSFERASE"/>
    <property type="match status" value="1"/>
</dbReference>